<gene>
    <name evidence="1" type="ORF">HPB48_023321</name>
</gene>
<sequence length="94" mass="11159">MQSTNYLRWGETHFWDTLYLPKRDARTRVIPRYTLHLWQQSGKLTLHHKIITSRRLHEGRAEGTVTSDLHGGRSTFDIGFIYEKDMPNKCRVKC</sequence>
<keyword evidence="2" id="KW-1185">Reference proteome</keyword>
<dbReference type="VEuPathDB" id="VectorBase:HLOH_060096"/>
<evidence type="ECO:0000313" key="1">
    <source>
        <dbReference type="EMBL" id="KAH9382762.1"/>
    </source>
</evidence>
<evidence type="ECO:0000313" key="2">
    <source>
        <dbReference type="Proteomes" id="UP000821853"/>
    </source>
</evidence>
<accession>A0A9J6H6V7</accession>
<name>A0A9J6H6V7_HAELO</name>
<reference evidence="1 2" key="1">
    <citation type="journal article" date="2020" name="Cell">
        <title>Large-Scale Comparative Analyses of Tick Genomes Elucidate Their Genetic Diversity and Vector Capacities.</title>
        <authorList>
            <consortium name="Tick Genome and Microbiome Consortium (TIGMIC)"/>
            <person name="Jia N."/>
            <person name="Wang J."/>
            <person name="Shi W."/>
            <person name="Du L."/>
            <person name="Sun Y."/>
            <person name="Zhan W."/>
            <person name="Jiang J.F."/>
            <person name="Wang Q."/>
            <person name="Zhang B."/>
            <person name="Ji P."/>
            <person name="Bell-Sakyi L."/>
            <person name="Cui X.M."/>
            <person name="Yuan T.T."/>
            <person name="Jiang B.G."/>
            <person name="Yang W.F."/>
            <person name="Lam T.T."/>
            <person name="Chang Q.C."/>
            <person name="Ding S.J."/>
            <person name="Wang X.J."/>
            <person name="Zhu J.G."/>
            <person name="Ruan X.D."/>
            <person name="Zhao L."/>
            <person name="Wei J.T."/>
            <person name="Ye R.Z."/>
            <person name="Que T.C."/>
            <person name="Du C.H."/>
            <person name="Zhou Y.H."/>
            <person name="Cheng J.X."/>
            <person name="Dai P.F."/>
            <person name="Guo W.B."/>
            <person name="Han X.H."/>
            <person name="Huang E.J."/>
            <person name="Li L.F."/>
            <person name="Wei W."/>
            <person name="Gao Y.C."/>
            <person name="Liu J.Z."/>
            <person name="Shao H.Z."/>
            <person name="Wang X."/>
            <person name="Wang C.C."/>
            <person name="Yang T.C."/>
            <person name="Huo Q.B."/>
            <person name="Li W."/>
            <person name="Chen H.Y."/>
            <person name="Chen S.E."/>
            <person name="Zhou L.G."/>
            <person name="Ni X.B."/>
            <person name="Tian J.H."/>
            <person name="Sheng Y."/>
            <person name="Liu T."/>
            <person name="Pan Y.S."/>
            <person name="Xia L.Y."/>
            <person name="Li J."/>
            <person name="Zhao F."/>
            <person name="Cao W.C."/>
        </authorList>
    </citation>
    <scope>NUCLEOTIDE SEQUENCE [LARGE SCALE GENOMIC DNA]</scope>
    <source>
        <strain evidence="1">HaeL-2018</strain>
    </source>
</reference>
<dbReference type="EMBL" id="JABSTR010000289">
    <property type="protein sequence ID" value="KAH9382762.1"/>
    <property type="molecule type" value="Genomic_DNA"/>
</dbReference>
<organism evidence="1 2">
    <name type="scientific">Haemaphysalis longicornis</name>
    <name type="common">Bush tick</name>
    <dbReference type="NCBI Taxonomy" id="44386"/>
    <lineage>
        <taxon>Eukaryota</taxon>
        <taxon>Metazoa</taxon>
        <taxon>Ecdysozoa</taxon>
        <taxon>Arthropoda</taxon>
        <taxon>Chelicerata</taxon>
        <taxon>Arachnida</taxon>
        <taxon>Acari</taxon>
        <taxon>Parasitiformes</taxon>
        <taxon>Ixodida</taxon>
        <taxon>Ixodoidea</taxon>
        <taxon>Ixodidae</taxon>
        <taxon>Haemaphysalinae</taxon>
        <taxon>Haemaphysalis</taxon>
    </lineage>
</organism>
<protein>
    <submittedName>
        <fullName evidence="1">Uncharacterized protein</fullName>
    </submittedName>
</protein>
<dbReference type="AlphaFoldDB" id="A0A9J6H6V7"/>
<dbReference type="Proteomes" id="UP000821853">
    <property type="component" value="Unassembled WGS sequence"/>
</dbReference>
<proteinExistence type="predicted"/>
<comment type="caution">
    <text evidence="1">The sequence shown here is derived from an EMBL/GenBank/DDBJ whole genome shotgun (WGS) entry which is preliminary data.</text>
</comment>